<protein>
    <recommendedName>
        <fullName evidence="8">Conjugal transfer protein TraT</fullName>
    </recommendedName>
</protein>
<dbReference type="PROSITE" id="PS51257">
    <property type="entry name" value="PROKAR_LIPOPROTEIN"/>
    <property type="match status" value="1"/>
</dbReference>
<dbReference type="Proteomes" id="UP000438699">
    <property type="component" value="Unassembled WGS sequence"/>
</dbReference>
<evidence type="ECO:0000256" key="1">
    <source>
        <dbReference type="ARBA" id="ARBA00004459"/>
    </source>
</evidence>
<reference evidence="6 7" key="1">
    <citation type="journal article" date="2017" name="Int. J. Syst. Evol. Microbiol.">
        <title>Desulfovibrio senegalensis sp. nov., a mesophilic sulfate reducer isolated from marine sediment.</title>
        <authorList>
            <person name="Thioye A."/>
            <person name="Gam Z.B.A."/>
            <person name="Mbengue M."/>
            <person name="Cayol J.L."/>
            <person name="Joseph-Bartoli M."/>
            <person name="Toure-Kane C."/>
            <person name="Labat M."/>
        </authorList>
    </citation>
    <scope>NUCLEOTIDE SEQUENCE [LARGE SCALE GENOMIC DNA]</scope>
    <source>
        <strain evidence="6 7">DSM 101509</strain>
    </source>
</reference>
<name>A0A6N6N2C8_9BACT</name>
<comment type="subcellular location">
    <subcellularLocation>
        <location evidence="1">Cell outer membrane</location>
        <topology evidence="1">Lipid-anchor</topology>
    </subcellularLocation>
</comment>
<keyword evidence="5" id="KW-0449">Lipoprotein</keyword>
<keyword evidence="2" id="KW-0732">Signal</keyword>
<proteinExistence type="predicted"/>
<keyword evidence="7" id="KW-1185">Reference proteome</keyword>
<evidence type="ECO:0000256" key="3">
    <source>
        <dbReference type="ARBA" id="ARBA00023136"/>
    </source>
</evidence>
<keyword evidence="3" id="KW-0472">Membrane</keyword>
<evidence type="ECO:0008006" key="8">
    <source>
        <dbReference type="Google" id="ProtNLM"/>
    </source>
</evidence>
<evidence type="ECO:0000256" key="5">
    <source>
        <dbReference type="ARBA" id="ARBA00023288"/>
    </source>
</evidence>
<evidence type="ECO:0000313" key="6">
    <source>
        <dbReference type="EMBL" id="KAB1441156.1"/>
    </source>
</evidence>
<keyword evidence="4" id="KW-0564">Palmitate</keyword>
<dbReference type="EMBL" id="WAIE01000005">
    <property type="protein sequence ID" value="KAB1441156.1"/>
    <property type="molecule type" value="Genomic_DNA"/>
</dbReference>
<evidence type="ECO:0000256" key="4">
    <source>
        <dbReference type="ARBA" id="ARBA00023139"/>
    </source>
</evidence>
<dbReference type="AlphaFoldDB" id="A0A6N6N2C8"/>
<dbReference type="GO" id="GO:0009279">
    <property type="term" value="C:cell outer membrane"/>
    <property type="evidence" value="ECO:0007669"/>
    <property type="project" value="UniProtKB-SubCell"/>
</dbReference>
<organism evidence="6 7">
    <name type="scientific">Pseudodesulfovibrio senegalensis</name>
    <dbReference type="NCBI Taxonomy" id="1721087"/>
    <lineage>
        <taxon>Bacteria</taxon>
        <taxon>Pseudomonadati</taxon>
        <taxon>Thermodesulfobacteriota</taxon>
        <taxon>Desulfovibrionia</taxon>
        <taxon>Desulfovibrionales</taxon>
        <taxon>Desulfovibrionaceae</taxon>
    </lineage>
</organism>
<dbReference type="InterPro" id="IPR008874">
    <property type="entry name" value="TraT_complement-R"/>
</dbReference>
<evidence type="ECO:0000256" key="2">
    <source>
        <dbReference type="ARBA" id="ARBA00022729"/>
    </source>
</evidence>
<sequence length="245" mass="26695">MRRLLFVIAMFLLVSGCVKPRYGMVADTETDLMYGSCVSNDFIVDPSLFGNKQLKVRIRNTSGDEAFDLSCFRDVLEQAYSDSGYTLAHNGDFGVYLDINVKYSGQIQDNYAEEGRRIGGVSGALAGAYPGFEAGKNGDMLMGGAVGAVVGATLGAVAGAFVTDDTYIIVADIALGTTTPKVRDDATTLLFGVDRRKKRTRNNFRSFRSLKKVRLHVYAGGRMVGQRQIADGVRKRFVSILKDII</sequence>
<gene>
    <name evidence="6" type="ORF">F8A88_12040</name>
</gene>
<evidence type="ECO:0000313" key="7">
    <source>
        <dbReference type="Proteomes" id="UP000438699"/>
    </source>
</evidence>
<comment type="caution">
    <text evidence="6">The sequence shown here is derived from an EMBL/GenBank/DDBJ whole genome shotgun (WGS) entry which is preliminary data.</text>
</comment>
<accession>A0A6N6N2C8</accession>
<dbReference type="Pfam" id="PF05818">
    <property type="entry name" value="TraT"/>
    <property type="match status" value="1"/>
</dbReference>